<sequence length="69" mass="8015">MISSPIFTLRMAYLLFSPLIIITQTEKHHTIKAQSHATNIITQLQKHNITLLRFIRKSMCDYVTIISTQ</sequence>
<reference evidence="1" key="1">
    <citation type="journal article" date="2024" name="Can. J. Microbiol.">
        <title>Biological and genomic characteristics of three novel bacteriophages and a phage-plasmid of Klebsiella pneumoniae.</title>
        <authorList>
            <person name="Uskudar-Guclu A."/>
            <person name="Unlu S."/>
            <person name="Salih-Dogan H."/>
            <person name="Yalcin S."/>
            <person name="Basustaoglu A."/>
        </authorList>
    </citation>
    <scope>NUCLEOTIDE SEQUENCE</scope>
</reference>
<dbReference type="EMBL" id="OQ790078">
    <property type="protein sequence ID" value="WJE88304.1"/>
    <property type="molecule type" value="Genomic_DNA"/>
</dbReference>
<organism evidence="1">
    <name type="scientific">Klebsiella phage Kpn74</name>
    <dbReference type="NCBI Taxonomy" id="3044026"/>
    <lineage>
        <taxon>Viruses</taxon>
        <taxon>Duplodnaviria</taxon>
        <taxon>Heunggongvirae</taxon>
        <taxon>Uroviricota</taxon>
        <taxon>Caudoviricetes</taxon>
    </lineage>
</organism>
<name>A0AAT9V5A8_9CAUD</name>
<evidence type="ECO:0000313" key="1">
    <source>
        <dbReference type="EMBL" id="WJE88304.1"/>
    </source>
</evidence>
<proteinExistence type="predicted"/>
<evidence type="ECO:0008006" key="2">
    <source>
        <dbReference type="Google" id="ProtNLM"/>
    </source>
</evidence>
<accession>A0AAT9V5A8</accession>
<protein>
    <recommendedName>
        <fullName evidence="2">Secreted protein</fullName>
    </recommendedName>
</protein>